<dbReference type="PROSITE" id="PS50110">
    <property type="entry name" value="RESPONSE_REGULATORY"/>
    <property type="match status" value="2"/>
</dbReference>
<dbReference type="Pfam" id="PF00072">
    <property type="entry name" value="Response_reg"/>
    <property type="match status" value="2"/>
</dbReference>
<name>A0A917CRJ1_9GAMM</name>
<keyword evidence="1 2" id="KW-0597">Phosphoprotein</keyword>
<dbReference type="CDD" id="cd00156">
    <property type="entry name" value="REC"/>
    <property type="match status" value="1"/>
</dbReference>
<dbReference type="InterPro" id="IPR050595">
    <property type="entry name" value="Bact_response_regulator"/>
</dbReference>
<evidence type="ECO:0000256" key="2">
    <source>
        <dbReference type="PROSITE-ProRule" id="PRU00169"/>
    </source>
</evidence>
<organism evidence="4 5">
    <name type="scientific">Arenimonas maotaiensis</name>
    <dbReference type="NCBI Taxonomy" id="1446479"/>
    <lineage>
        <taxon>Bacteria</taxon>
        <taxon>Pseudomonadati</taxon>
        <taxon>Pseudomonadota</taxon>
        <taxon>Gammaproteobacteria</taxon>
        <taxon>Lysobacterales</taxon>
        <taxon>Lysobacteraceae</taxon>
        <taxon>Arenimonas</taxon>
    </lineage>
</organism>
<dbReference type="Gene3D" id="3.40.50.2300">
    <property type="match status" value="2"/>
</dbReference>
<keyword evidence="5" id="KW-1185">Reference proteome</keyword>
<feature type="domain" description="Response regulatory" evidence="3">
    <location>
        <begin position="142"/>
        <end position="263"/>
    </location>
</feature>
<dbReference type="Proteomes" id="UP000632858">
    <property type="component" value="Unassembled WGS sequence"/>
</dbReference>
<dbReference type="SMART" id="SM00448">
    <property type="entry name" value="REC"/>
    <property type="match status" value="2"/>
</dbReference>
<dbReference type="SUPFAM" id="SSF52172">
    <property type="entry name" value="CheY-like"/>
    <property type="match status" value="2"/>
</dbReference>
<proteinExistence type="predicted"/>
<accession>A0A917CRJ1</accession>
<dbReference type="EMBL" id="BMFO01000003">
    <property type="protein sequence ID" value="GGF94098.1"/>
    <property type="molecule type" value="Genomic_DNA"/>
</dbReference>
<dbReference type="InterPro" id="IPR001789">
    <property type="entry name" value="Sig_transdc_resp-reg_receiver"/>
</dbReference>
<comment type="caution">
    <text evidence="2">Lacks conserved residue(s) required for the propagation of feature annotation.</text>
</comment>
<dbReference type="RefSeq" id="WP_268235757.1">
    <property type="nucleotide sequence ID" value="NZ_BMFO01000003.1"/>
</dbReference>
<evidence type="ECO:0000313" key="5">
    <source>
        <dbReference type="Proteomes" id="UP000632858"/>
    </source>
</evidence>
<feature type="domain" description="Response regulatory" evidence="3">
    <location>
        <begin position="15"/>
        <end position="133"/>
    </location>
</feature>
<dbReference type="InterPro" id="IPR011006">
    <property type="entry name" value="CheY-like_superfamily"/>
</dbReference>
<evidence type="ECO:0000256" key="1">
    <source>
        <dbReference type="ARBA" id="ARBA00022553"/>
    </source>
</evidence>
<sequence>MSALAFLPLDLQHPHLVVVDGSKLVRKVLLGLMAKTLPDAVVTECESGEQAKTVLVSQPVHLLVTALVLPDMDGDELARFAREQSTQSYFPVIAVSGDVQSRLEQRSLSPHVTDYFDKTWGMDALAAFVKGYLAPDEEVSGEVLYVEDSKVVAAATSRMMKKHGLGVRHAVCVEDAVALLDHGDGLPDIILSDVYLKGDLTGMDLLRIVREERGLGKNRLPIVVMTGDADPANQSQLIQLGANDLVQKPIEERLLITKLLFQLRMGRRNRQRGA</sequence>
<feature type="modified residue" description="4-aspartylphosphate" evidence="2">
    <location>
        <position position="193"/>
    </location>
</feature>
<protein>
    <submittedName>
        <fullName evidence="4">Response regulator</fullName>
    </submittedName>
</protein>
<reference evidence="4" key="1">
    <citation type="journal article" date="2014" name="Int. J. Syst. Evol. Microbiol.">
        <title>Complete genome sequence of Corynebacterium casei LMG S-19264T (=DSM 44701T), isolated from a smear-ripened cheese.</title>
        <authorList>
            <consortium name="US DOE Joint Genome Institute (JGI-PGF)"/>
            <person name="Walter F."/>
            <person name="Albersmeier A."/>
            <person name="Kalinowski J."/>
            <person name="Ruckert C."/>
        </authorList>
    </citation>
    <scope>NUCLEOTIDE SEQUENCE</scope>
    <source>
        <strain evidence="4">CGMCC 1.12726</strain>
    </source>
</reference>
<comment type="caution">
    <text evidence="4">The sequence shown here is derived from an EMBL/GenBank/DDBJ whole genome shotgun (WGS) entry which is preliminary data.</text>
</comment>
<dbReference type="AlphaFoldDB" id="A0A917CRJ1"/>
<evidence type="ECO:0000259" key="3">
    <source>
        <dbReference type="PROSITE" id="PS50110"/>
    </source>
</evidence>
<dbReference type="PANTHER" id="PTHR44591">
    <property type="entry name" value="STRESS RESPONSE REGULATOR PROTEIN 1"/>
    <property type="match status" value="1"/>
</dbReference>
<gene>
    <name evidence="4" type="ORF">GCM10010960_14830</name>
</gene>
<reference evidence="4" key="2">
    <citation type="submission" date="2020-09" db="EMBL/GenBank/DDBJ databases">
        <authorList>
            <person name="Sun Q."/>
            <person name="Zhou Y."/>
        </authorList>
    </citation>
    <scope>NUCLEOTIDE SEQUENCE</scope>
    <source>
        <strain evidence="4">CGMCC 1.12726</strain>
    </source>
</reference>
<dbReference type="GO" id="GO:0000160">
    <property type="term" value="P:phosphorelay signal transduction system"/>
    <property type="evidence" value="ECO:0007669"/>
    <property type="project" value="InterPro"/>
</dbReference>
<evidence type="ECO:0000313" key="4">
    <source>
        <dbReference type="EMBL" id="GGF94098.1"/>
    </source>
</evidence>
<dbReference type="PANTHER" id="PTHR44591:SF21">
    <property type="entry name" value="TWO-COMPONENT RESPONSE REGULATOR"/>
    <property type="match status" value="1"/>
</dbReference>